<evidence type="ECO:0000313" key="2">
    <source>
        <dbReference type="Proteomes" id="UP000003327"/>
    </source>
</evidence>
<dbReference type="STRING" id="649761.HMPREF0973_00461"/>
<protein>
    <submittedName>
        <fullName evidence="1">Uncharacterized protein</fullName>
    </submittedName>
</protein>
<reference evidence="1 2" key="1">
    <citation type="submission" date="2009-09" db="EMBL/GenBank/DDBJ databases">
        <authorList>
            <person name="Weinstock G."/>
            <person name="Sodergren E."/>
            <person name="Clifton S."/>
            <person name="Fulton L."/>
            <person name="Fulton B."/>
            <person name="Courtney L."/>
            <person name="Fronick C."/>
            <person name="Harrison M."/>
            <person name="Strong C."/>
            <person name="Farmer C."/>
            <person name="Delahaunty K."/>
            <person name="Markovic C."/>
            <person name="Hall O."/>
            <person name="Minx P."/>
            <person name="Tomlinson C."/>
            <person name="Mitreva M."/>
            <person name="Nelson J."/>
            <person name="Hou S."/>
            <person name="Wollam A."/>
            <person name="Pepin K.H."/>
            <person name="Johnson M."/>
            <person name="Bhonagiri V."/>
            <person name="Nash W.E."/>
            <person name="Warren W."/>
            <person name="Chinwalla A."/>
            <person name="Mardis E.R."/>
            <person name="Wilson R.K."/>
        </authorList>
    </citation>
    <scope>NUCLEOTIDE SEQUENCE [LARGE SCALE GENOMIC DNA]</scope>
    <source>
        <strain evidence="1 2">F0319</strain>
    </source>
</reference>
<comment type="caution">
    <text evidence="1">The sequence shown here is derived from an EMBL/GenBank/DDBJ whole genome shotgun (WGS) entry which is preliminary data.</text>
</comment>
<evidence type="ECO:0000313" key="1">
    <source>
        <dbReference type="EMBL" id="EEX19520.1"/>
    </source>
</evidence>
<dbReference type="Proteomes" id="UP000003327">
    <property type="component" value="Unassembled WGS sequence"/>
</dbReference>
<name>C9MLI6_9BACT</name>
<proteinExistence type="predicted"/>
<dbReference type="AlphaFoldDB" id="C9MLI6"/>
<accession>C9MLI6</accession>
<dbReference type="EMBL" id="ACVA01000013">
    <property type="protein sequence ID" value="EEX19520.1"/>
    <property type="molecule type" value="Genomic_DNA"/>
</dbReference>
<keyword evidence="2" id="KW-1185">Reference proteome</keyword>
<sequence length="39" mass="4825">MCFRGMRGAWAGYWLYKIRNTCIRLVRMFSILCFLLDYR</sequence>
<dbReference type="HOGENOM" id="CLU_3314943_0_0_10"/>
<gene>
    <name evidence="1" type="ORF">HMPREF0973_00461</name>
</gene>
<organism evidence="1 2">
    <name type="scientific">Prevotella veroralis F0319</name>
    <dbReference type="NCBI Taxonomy" id="649761"/>
    <lineage>
        <taxon>Bacteria</taxon>
        <taxon>Pseudomonadati</taxon>
        <taxon>Bacteroidota</taxon>
        <taxon>Bacteroidia</taxon>
        <taxon>Bacteroidales</taxon>
        <taxon>Prevotellaceae</taxon>
        <taxon>Prevotella</taxon>
    </lineage>
</organism>